<dbReference type="AlphaFoldDB" id="A0A2M9BFQ6"/>
<proteinExistence type="inferred from homology"/>
<comment type="caution">
    <text evidence="5">The sequence shown here is derived from an EMBL/GenBank/DDBJ whole genome shotgun (WGS) entry which is preliminary data.</text>
</comment>
<keyword evidence="3" id="KW-0067">ATP-binding</keyword>
<dbReference type="GO" id="GO:0005524">
    <property type="term" value="F:ATP binding"/>
    <property type="evidence" value="ECO:0007669"/>
    <property type="project" value="UniProtKB-KW"/>
</dbReference>
<dbReference type="EMBL" id="PGEZ01000001">
    <property type="protein sequence ID" value="PJJ56783.1"/>
    <property type="molecule type" value="Genomic_DNA"/>
</dbReference>
<dbReference type="PRINTS" id="PR01438">
    <property type="entry name" value="UNVRSLSTRESS"/>
</dbReference>
<accession>A0A2M9BFQ6</accession>
<dbReference type="InterPro" id="IPR006016">
    <property type="entry name" value="UspA"/>
</dbReference>
<organism evidence="5 6">
    <name type="scientific">Mumia flava</name>
    <dbReference type="NCBI Taxonomy" id="1348852"/>
    <lineage>
        <taxon>Bacteria</taxon>
        <taxon>Bacillati</taxon>
        <taxon>Actinomycetota</taxon>
        <taxon>Actinomycetes</taxon>
        <taxon>Propionibacteriales</taxon>
        <taxon>Nocardioidaceae</taxon>
        <taxon>Mumia</taxon>
    </lineage>
</organism>
<comment type="similarity">
    <text evidence="1">Belongs to the universal stress protein A family.</text>
</comment>
<dbReference type="PANTHER" id="PTHR46268">
    <property type="entry name" value="STRESS RESPONSE PROTEIN NHAX"/>
    <property type="match status" value="1"/>
</dbReference>
<evidence type="ECO:0000259" key="4">
    <source>
        <dbReference type="Pfam" id="PF00582"/>
    </source>
</evidence>
<sequence>MSTTTSTPVVVGIAGAGTERAALRYAVDEAERHGRDLLVLHAFHDLPTGLPVNPLLTVGEQREAGRTVLDAAARDAAELSHGDLTVETALREGSTVHQLLDASRQAATVVLERREHSLVERVFAGSVLNGVAARARCPVVVVGAGWDPDSVQHRVLVGIEDTAVTTEALDLAFEEADQRKASLTVLHAWAAPTVYGDMVFARTSQATWQRETAQQLTERLEPWTGRYPEVPLDVRVAYDWPADALVRMSAEADFLVVGRRNRPLPGGLSLGSVTRAVLREARCPVAVAPVLDDE</sequence>
<dbReference type="PANTHER" id="PTHR46268:SF27">
    <property type="entry name" value="UNIVERSAL STRESS PROTEIN RV2623"/>
    <property type="match status" value="1"/>
</dbReference>
<feature type="domain" description="UspA" evidence="4">
    <location>
        <begin position="153"/>
        <end position="288"/>
    </location>
</feature>
<evidence type="ECO:0000256" key="3">
    <source>
        <dbReference type="ARBA" id="ARBA00022840"/>
    </source>
</evidence>
<keyword evidence="6" id="KW-1185">Reference proteome</keyword>
<evidence type="ECO:0000313" key="5">
    <source>
        <dbReference type="EMBL" id="PJJ56783.1"/>
    </source>
</evidence>
<dbReference type="Pfam" id="PF00582">
    <property type="entry name" value="Usp"/>
    <property type="match status" value="2"/>
</dbReference>
<evidence type="ECO:0000256" key="1">
    <source>
        <dbReference type="ARBA" id="ARBA00008791"/>
    </source>
</evidence>
<feature type="domain" description="UspA" evidence="4">
    <location>
        <begin position="8"/>
        <end position="142"/>
    </location>
</feature>
<dbReference type="Proteomes" id="UP000230842">
    <property type="component" value="Unassembled WGS sequence"/>
</dbReference>
<dbReference type="RefSeq" id="WP_100414478.1">
    <property type="nucleotide sequence ID" value="NZ_PGEZ01000001.1"/>
</dbReference>
<dbReference type="OrthoDB" id="5143389at2"/>
<evidence type="ECO:0000256" key="2">
    <source>
        <dbReference type="ARBA" id="ARBA00022741"/>
    </source>
</evidence>
<keyword evidence="2" id="KW-0547">Nucleotide-binding</keyword>
<name>A0A2M9BFQ6_9ACTN</name>
<protein>
    <submittedName>
        <fullName evidence="5">Nucleotide-binding universal stress UspA family protein</fullName>
    </submittedName>
</protein>
<reference evidence="5 6" key="1">
    <citation type="submission" date="2017-11" db="EMBL/GenBank/DDBJ databases">
        <title>Genomic Encyclopedia of Archaeal and Bacterial Type Strains, Phase II (KMG-II): From Individual Species to Whole Genera.</title>
        <authorList>
            <person name="Goeker M."/>
        </authorList>
    </citation>
    <scope>NUCLEOTIDE SEQUENCE [LARGE SCALE GENOMIC DNA]</scope>
    <source>
        <strain evidence="5 6">DSM 27763</strain>
    </source>
</reference>
<evidence type="ECO:0000313" key="6">
    <source>
        <dbReference type="Proteomes" id="UP000230842"/>
    </source>
</evidence>
<dbReference type="Gene3D" id="3.40.50.620">
    <property type="entry name" value="HUPs"/>
    <property type="match status" value="2"/>
</dbReference>
<dbReference type="SUPFAM" id="SSF52402">
    <property type="entry name" value="Adenine nucleotide alpha hydrolases-like"/>
    <property type="match status" value="2"/>
</dbReference>
<dbReference type="InterPro" id="IPR006015">
    <property type="entry name" value="Universal_stress_UspA"/>
</dbReference>
<gene>
    <name evidence="5" type="ORF">CLV56_0996</name>
</gene>
<dbReference type="InterPro" id="IPR014729">
    <property type="entry name" value="Rossmann-like_a/b/a_fold"/>
</dbReference>